<keyword evidence="2" id="KW-1185">Reference proteome</keyword>
<dbReference type="EMBL" id="CM044703">
    <property type="protein sequence ID" value="KAI5673509.1"/>
    <property type="molecule type" value="Genomic_DNA"/>
</dbReference>
<evidence type="ECO:0000313" key="2">
    <source>
        <dbReference type="Proteomes" id="UP001060085"/>
    </source>
</evidence>
<proteinExistence type="predicted"/>
<reference evidence="2" key="1">
    <citation type="journal article" date="2023" name="Nat. Plants">
        <title>Single-cell RNA sequencing provides a high-resolution roadmap for understanding the multicellular compartmentation of specialized metabolism.</title>
        <authorList>
            <person name="Sun S."/>
            <person name="Shen X."/>
            <person name="Li Y."/>
            <person name="Li Y."/>
            <person name="Wang S."/>
            <person name="Li R."/>
            <person name="Zhang H."/>
            <person name="Shen G."/>
            <person name="Guo B."/>
            <person name="Wei J."/>
            <person name="Xu J."/>
            <person name="St-Pierre B."/>
            <person name="Chen S."/>
            <person name="Sun C."/>
        </authorList>
    </citation>
    <scope>NUCLEOTIDE SEQUENCE [LARGE SCALE GENOMIC DNA]</scope>
</reference>
<name>A0ACC0BLQ9_CATRO</name>
<accession>A0ACC0BLQ9</accession>
<evidence type="ECO:0000313" key="1">
    <source>
        <dbReference type="EMBL" id="KAI5673509.1"/>
    </source>
</evidence>
<comment type="caution">
    <text evidence="1">The sequence shown here is derived from an EMBL/GenBank/DDBJ whole genome shotgun (WGS) entry which is preliminary data.</text>
</comment>
<organism evidence="1 2">
    <name type="scientific">Catharanthus roseus</name>
    <name type="common">Madagascar periwinkle</name>
    <name type="synonym">Vinca rosea</name>
    <dbReference type="NCBI Taxonomy" id="4058"/>
    <lineage>
        <taxon>Eukaryota</taxon>
        <taxon>Viridiplantae</taxon>
        <taxon>Streptophyta</taxon>
        <taxon>Embryophyta</taxon>
        <taxon>Tracheophyta</taxon>
        <taxon>Spermatophyta</taxon>
        <taxon>Magnoliopsida</taxon>
        <taxon>eudicotyledons</taxon>
        <taxon>Gunneridae</taxon>
        <taxon>Pentapetalae</taxon>
        <taxon>asterids</taxon>
        <taxon>lamiids</taxon>
        <taxon>Gentianales</taxon>
        <taxon>Apocynaceae</taxon>
        <taxon>Rauvolfioideae</taxon>
        <taxon>Vinceae</taxon>
        <taxon>Catharanthinae</taxon>
        <taxon>Catharanthus</taxon>
    </lineage>
</organism>
<gene>
    <name evidence="1" type="ORF">M9H77_13873</name>
</gene>
<sequence length="135" mass="15002">MCIGPGLTHVKDSRCLRRQGKHSHEDLMGDIRKDTSDISLEIHKEQRVGGAVQASFRREAGGVRRFHFRRVLVIIIYLTFYIVREISREEEEGRGGAATTATAVPNDLALMATVAGVMSRRRVYGAGSEVAHLRA</sequence>
<dbReference type="Proteomes" id="UP001060085">
    <property type="component" value="Linkage Group LG03"/>
</dbReference>
<protein>
    <submittedName>
        <fullName evidence="1">Uncharacterized protein</fullName>
    </submittedName>
</protein>